<accession>X6MGB3</accession>
<gene>
    <name evidence="3" type="ORF">RFI_24310</name>
</gene>
<dbReference type="AlphaFoldDB" id="X6MGB3"/>
<feature type="region of interest" description="Disordered" evidence="1">
    <location>
        <begin position="344"/>
        <end position="388"/>
    </location>
</feature>
<dbReference type="GO" id="GO:0070042">
    <property type="term" value="F:rRNA (uridine-N3-)-methyltransferase activity"/>
    <property type="evidence" value="ECO:0007669"/>
    <property type="project" value="InterPro"/>
</dbReference>
<evidence type="ECO:0000259" key="2">
    <source>
        <dbReference type="Pfam" id="PF10354"/>
    </source>
</evidence>
<comment type="caution">
    <text evidence="3">The sequence shown here is derived from an EMBL/GenBank/DDBJ whole genome shotgun (WGS) entry which is preliminary data.</text>
</comment>
<sequence length="450" mass="50493">MGKRRNARNKQKSFAQKKKEHKLNGLSSSFVVINPSMFQSNEEHEDNSLAVSSVLGCQVNPNPSKMNHYTKNHRLLLIGEGDFSFASSLACHLHFNSIPKVGNLKASIKHAKPVNLTIAELNKLHTMPLMIATSYDSYSECISKYGTSAESSWDFSFERGGSTNGNNNSKALLFVYNINLLNRSNGVLILHSIDATKWSDEFAQIRETIGGEFDYIIFNFPHIGGGSNREDVEKNKAVISEFITNCWPLLRQTTTISTNKVSTPKQKQLGEIHIRLRDNAFYNSWKVNTLANMPPPFPSCTVRVENNDLIDTFKGYAPVRTHPHVRDPPTVDNGVKLYRFIPSSSSKTHKNIPPSPSPSQAQEKIPPASSQAKKKTSNSSNLSHPPNVVAKKEIAKDCHQKCKVKKKTNSKNFKKLNVMQSNCLNHLKCVLLQNYILFLFCFLEKSLQSN</sequence>
<proteinExistence type="predicted"/>
<evidence type="ECO:0000256" key="1">
    <source>
        <dbReference type="SAM" id="MobiDB-lite"/>
    </source>
</evidence>
<reference evidence="3 4" key="1">
    <citation type="journal article" date="2013" name="Curr. Biol.">
        <title>The Genome of the Foraminiferan Reticulomyxa filosa.</title>
        <authorList>
            <person name="Glockner G."/>
            <person name="Hulsmann N."/>
            <person name="Schleicher M."/>
            <person name="Noegel A.A."/>
            <person name="Eichinger L."/>
            <person name="Gallinger C."/>
            <person name="Pawlowski J."/>
            <person name="Sierra R."/>
            <person name="Euteneuer U."/>
            <person name="Pillet L."/>
            <person name="Moustafa A."/>
            <person name="Platzer M."/>
            <person name="Groth M."/>
            <person name="Szafranski K."/>
            <person name="Schliwa M."/>
        </authorList>
    </citation>
    <scope>NUCLEOTIDE SEQUENCE [LARGE SCALE GENOMIC DNA]</scope>
</reference>
<dbReference type="PANTHER" id="PTHR11538:SF26">
    <property type="entry name" value="FERREDOXIN-FOLD ANTICODON-BINDING DOMAIN-CONTAINING PROTEIN 1"/>
    <property type="match status" value="1"/>
</dbReference>
<organism evidence="3 4">
    <name type="scientific">Reticulomyxa filosa</name>
    <dbReference type="NCBI Taxonomy" id="46433"/>
    <lineage>
        <taxon>Eukaryota</taxon>
        <taxon>Sar</taxon>
        <taxon>Rhizaria</taxon>
        <taxon>Retaria</taxon>
        <taxon>Foraminifera</taxon>
        <taxon>Monothalamids</taxon>
        <taxon>Reticulomyxidae</taxon>
        <taxon>Reticulomyxa</taxon>
    </lineage>
</organism>
<evidence type="ECO:0000313" key="4">
    <source>
        <dbReference type="Proteomes" id="UP000023152"/>
    </source>
</evidence>
<dbReference type="Pfam" id="PF10354">
    <property type="entry name" value="BMT5-like"/>
    <property type="match status" value="1"/>
</dbReference>
<dbReference type="OrthoDB" id="273345at2759"/>
<dbReference type="GO" id="GO:0005737">
    <property type="term" value="C:cytoplasm"/>
    <property type="evidence" value="ECO:0007669"/>
    <property type="project" value="TreeGrafter"/>
</dbReference>
<dbReference type="PANTHER" id="PTHR11538">
    <property type="entry name" value="PHENYLALANYL-TRNA SYNTHETASE"/>
    <property type="match status" value="1"/>
</dbReference>
<dbReference type="EMBL" id="ASPP01020855">
    <property type="protein sequence ID" value="ETO13063.1"/>
    <property type="molecule type" value="Genomic_DNA"/>
</dbReference>
<keyword evidence="4" id="KW-1185">Reference proteome</keyword>
<dbReference type="Proteomes" id="UP000023152">
    <property type="component" value="Unassembled WGS sequence"/>
</dbReference>
<dbReference type="InterPro" id="IPR019446">
    <property type="entry name" value="BMT5-like"/>
</dbReference>
<evidence type="ECO:0000313" key="3">
    <source>
        <dbReference type="EMBL" id="ETO13063.1"/>
    </source>
</evidence>
<feature type="region of interest" description="Disordered" evidence="1">
    <location>
        <begin position="1"/>
        <end position="21"/>
    </location>
</feature>
<feature type="domain" description="25S rRNA (uridine-N(3))-methyltransferase BMT5-like" evidence="2">
    <location>
        <begin position="76"/>
        <end position="293"/>
    </location>
</feature>
<protein>
    <recommendedName>
        <fullName evidence="2">25S rRNA (uridine-N(3))-methyltransferase BMT5-like domain-containing protein</fullName>
    </recommendedName>
</protein>
<name>X6MGB3_RETFI</name>
<dbReference type="GO" id="GO:0070475">
    <property type="term" value="P:rRNA base methylation"/>
    <property type="evidence" value="ECO:0007669"/>
    <property type="project" value="InterPro"/>
</dbReference>